<dbReference type="GO" id="GO:0005524">
    <property type="term" value="F:ATP binding"/>
    <property type="evidence" value="ECO:0007669"/>
    <property type="project" value="InterPro"/>
</dbReference>
<evidence type="ECO:0000259" key="1">
    <source>
        <dbReference type="Pfam" id="PF07475"/>
    </source>
</evidence>
<evidence type="ECO:0000313" key="3">
    <source>
        <dbReference type="Proteomes" id="UP000464865"/>
    </source>
</evidence>
<dbReference type="Pfam" id="PF07475">
    <property type="entry name" value="Hpr_kinase_C"/>
    <property type="match status" value="1"/>
</dbReference>
<keyword evidence="3" id="KW-1185">Reference proteome</keyword>
<accession>A0A7L5BI84</accession>
<keyword evidence="2" id="KW-0418">Kinase</keyword>
<gene>
    <name evidence="2" type="ORF">G3A56_11460</name>
</gene>
<reference evidence="2 3" key="1">
    <citation type="submission" date="2020-02" db="EMBL/GenBank/DDBJ databases">
        <title>Plant-Promoting Endophytic Bacterium Rhizobium oryzihabitans sp. nov., Isolated from the Root of Rice.</title>
        <authorList>
            <person name="zhao J."/>
            <person name="Zhang G."/>
        </authorList>
    </citation>
    <scope>NUCLEOTIDE SEQUENCE [LARGE SCALE GENOMIC DNA]</scope>
    <source>
        <strain evidence="2 3">M15</strain>
    </source>
</reference>
<sequence>MNAERFNLHATAIVVDDTGILFTGPSGSGKSELAFSFLVEAERCGLTAALIADDQIFVYRDGETIIAERPEAIAGLLELRGSGIVSLKSIASAPLDFAVTTVLSPENPRLPEDDEVVLLPCGGHLPLLRIPLSSLTPYGKFAALAQNLFKTNVKRP</sequence>
<dbReference type="InterPro" id="IPR027417">
    <property type="entry name" value="P-loop_NTPase"/>
</dbReference>
<name>A0A7L5BI84_9HYPH</name>
<dbReference type="GO" id="GO:0000155">
    <property type="term" value="F:phosphorelay sensor kinase activity"/>
    <property type="evidence" value="ECO:0007669"/>
    <property type="project" value="InterPro"/>
</dbReference>
<organism evidence="2 3">
    <name type="scientific">Rhizobium oryzihabitans</name>
    <dbReference type="NCBI Taxonomy" id="2267833"/>
    <lineage>
        <taxon>Bacteria</taxon>
        <taxon>Pseudomonadati</taxon>
        <taxon>Pseudomonadota</taxon>
        <taxon>Alphaproteobacteria</taxon>
        <taxon>Hyphomicrobiales</taxon>
        <taxon>Rhizobiaceae</taxon>
        <taxon>Rhizobium/Agrobacterium group</taxon>
        <taxon>Rhizobium</taxon>
    </lineage>
</organism>
<feature type="domain" description="HPr kinase/phosphorylase C-terminal" evidence="1">
    <location>
        <begin position="3"/>
        <end position="89"/>
    </location>
</feature>
<evidence type="ECO:0000313" key="2">
    <source>
        <dbReference type="EMBL" id="QIB38535.1"/>
    </source>
</evidence>
<dbReference type="EMBL" id="CP048632">
    <property type="protein sequence ID" value="QIB38535.1"/>
    <property type="molecule type" value="Genomic_DNA"/>
</dbReference>
<dbReference type="SUPFAM" id="SSF53795">
    <property type="entry name" value="PEP carboxykinase-like"/>
    <property type="match status" value="1"/>
</dbReference>
<dbReference type="GO" id="GO:0006109">
    <property type="term" value="P:regulation of carbohydrate metabolic process"/>
    <property type="evidence" value="ECO:0007669"/>
    <property type="project" value="InterPro"/>
</dbReference>
<dbReference type="InterPro" id="IPR011104">
    <property type="entry name" value="Hpr_kin/Pase_C"/>
</dbReference>
<keyword evidence="2" id="KW-0808">Transferase</keyword>
<dbReference type="AlphaFoldDB" id="A0A7L5BI84"/>
<dbReference type="CDD" id="cd01918">
    <property type="entry name" value="HprK_C"/>
    <property type="match status" value="1"/>
</dbReference>
<proteinExistence type="predicted"/>
<dbReference type="Proteomes" id="UP000464865">
    <property type="component" value="Chromosome M15-11"/>
</dbReference>
<dbReference type="RefSeq" id="WP_082183315.1">
    <property type="nucleotide sequence ID" value="NZ_CP048632.1"/>
</dbReference>
<dbReference type="KEGG" id="roy:G3A56_11460"/>
<protein>
    <submittedName>
        <fullName evidence="2">HPr kinase/phosphorylase</fullName>
    </submittedName>
</protein>
<dbReference type="Gene3D" id="3.40.50.300">
    <property type="entry name" value="P-loop containing nucleotide triphosphate hydrolases"/>
    <property type="match status" value="1"/>
</dbReference>